<protein>
    <recommendedName>
        <fullName evidence="2">DUF4886 domain-containing protein</fullName>
    </recommendedName>
</protein>
<name>A0A5B9QK73_9BACT</name>
<gene>
    <name evidence="3" type="ORF">UC8_00850</name>
</gene>
<dbReference type="NCBIfam" id="NF047580">
    <property type="entry name" value="BPSS1187_fam"/>
    <property type="match status" value="1"/>
</dbReference>
<dbReference type="Proteomes" id="UP000325286">
    <property type="component" value="Chromosome"/>
</dbReference>
<dbReference type="InterPro" id="IPR032616">
    <property type="entry name" value="DUF4886"/>
</dbReference>
<evidence type="ECO:0000259" key="2">
    <source>
        <dbReference type="Pfam" id="PF16227"/>
    </source>
</evidence>
<keyword evidence="1" id="KW-0732">Signal</keyword>
<dbReference type="InterPro" id="IPR036514">
    <property type="entry name" value="SGNH_hydro_sf"/>
</dbReference>
<dbReference type="SUPFAM" id="SSF53474">
    <property type="entry name" value="alpha/beta-Hydrolases"/>
    <property type="match status" value="1"/>
</dbReference>
<keyword evidence="4" id="KW-1185">Reference proteome</keyword>
<dbReference type="AlphaFoldDB" id="A0A5B9QK73"/>
<dbReference type="Gene3D" id="3.40.50.1820">
    <property type="entry name" value="alpha/beta hydrolase"/>
    <property type="match status" value="1"/>
</dbReference>
<dbReference type="Gene3D" id="3.40.50.1110">
    <property type="entry name" value="SGNH hydrolase"/>
    <property type="match status" value="1"/>
</dbReference>
<dbReference type="KEGG" id="rul:UC8_00850"/>
<dbReference type="InterPro" id="IPR058180">
    <property type="entry name" value="BPSS1187-like"/>
</dbReference>
<accession>A0A5B9QK73</accession>
<feature type="domain" description="DUF4886" evidence="2">
    <location>
        <begin position="39"/>
        <end position="164"/>
    </location>
</feature>
<feature type="chain" id="PRO_5022670316" description="DUF4886 domain-containing protein" evidence="1">
    <location>
        <begin position="25"/>
        <end position="654"/>
    </location>
</feature>
<dbReference type="EMBL" id="CP042914">
    <property type="protein sequence ID" value="QEG38132.1"/>
    <property type="molecule type" value="Genomic_DNA"/>
</dbReference>
<evidence type="ECO:0000313" key="4">
    <source>
        <dbReference type="Proteomes" id="UP000325286"/>
    </source>
</evidence>
<dbReference type="RefSeq" id="WP_084427049.1">
    <property type="nucleotide sequence ID" value="NZ_CP042914.1"/>
</dbReference>
<feature type="signal peptide" evidence="1">
    <location>
        <begin position="1"/>
        <end position="24"/>
    </location>
</feature>
<evidence type="ECO:0000256" key="1">
    <source>
        <dbReference type="SAM" id="SignalP"/>
    </source>
</evidence>
<dbReference type="GO" id="GO:0016788">
    <property type="term" value="F:hydrolase activity, acting on ester bonds"/>
    <property type="evidence" value="ECO:0007669"/>
    <property type="project" value="UniProtKB-ARBA"/>
</dbReference>
<reference evidence="3 4" key="1">
    <citation type="submission" date="2019-08" db="EMBL/GenBank/DDBJ databases">
        <title>Deep-cultivation of Planctomycetes and their phenomic and genomic characterization uncovers novel biology.</title>
        <authorList>
            <person name="Wiegand S."/>
            <person name="Jogler M."/>
            <person name="Boedeker C."/>
            <person name="Pinto D."/>
            <person name="Vollmers J."/>
            <person name="Rivas-Marin E."/>
            <person name="Kohn T."/>
            <person name="Peeters S.H."/>
            <person name="Heuer A."/>
            <person name="Rast P."/>
            <person name="Oberbeckmann S."/>
            <person name="Bunk B."/>
            <person name="Jeske O."/>
            <person name="Meyerdierks A."/>
            <person name="Storesund J.E."/>
            <person name="Kallscheuer N."/>
            <person name="Luecker S."/>
            <person name="Lage O.M."/>
            <person name="Pohl T."/>
            <person name="Merkel B.J."/>
            <person name="Hornburger P."/>
            <person name="Mueller R.-W."/>
            <person name="Bruemmer F."/>
            <person name="Labrenz M."/>
            <person name="Spormann A.M."/>
            <person name="Op den Camp H."/>
            <person name="Overmann J."/>
            <person name="Amann R."/>
            <person name="Jetten M.S.M."/>
            <person name="Mascher T."/>
            <person name="Medema M.H."/>
            <person name="Devos D.P."/>
            <person name="Kaster A.-K."/>
            <person name="Ovreas L."/>
            <person name="Rohde M."/>
            <person name="Galperin M.Y."/>
            <person name="Jogler C."/>
        </authorList>
    </citation>
    <scope>NUCLEOTIDE SEQUENCE [LARGE SCALE GENOMIC DNA]</scope>
    <source>
        <strain evidence="3 4">UC8</strain>
    </source>
</reference>
<proteinExistence type="predicted"/>
<evidence type="ECO:0000313" key="3">
    <source>
        <dbReference type="EMBL" id="QEG38132.1"/>
    </source>
</evidence>
<dbReference type="InterPro" id="IPR029058">
    <property type="entry name" value="AB_hydrolase_fold"/>
</dbReference>
<sequence precursor="true">MFKSPLLVALIACSVFGTASAVRAESPDAKEPESPKHVRILTVGNSFTHNATRYLDEIVEAAGHRLTHKMLSIGGSPLKLHAAKAMAFEADRDDESARYGRGESLQQALQSEDWDFVTIQQVSIKSHDVQSYRPYAGQLADIVHRYAPEAKLLMHQTWAYRSDDPRFRRSKPAADEPATQQAMYEGLSKAYRTITAELSAGRIPVGDAFWIADNHPKFGYRAAKDFDASQLESPALPDQTHSLHVGYRWSERNGTPRLGMDGHHANLAGEYLGACVWFECLFGESPVGNSFVPAKLDAEFAAHLQSVAHQAAQQGGDVVHGVVAATQPKFDDPDPQRYQLRVRASEIDPRAKEYPEIGFAFGSDKKPTDLEFASVDTRVAPQGKLAIWLMGHNAGLFERLNEYGIHAIGVHYARGWFGKLAQPKPSDAYARGRIRLEAASGLDISDELDLLPPDGAAERARQLVLWLSKENPQGNWEQFLADDGSRLRWDKIIVTGASHGSTTAARFAKHQRVDRVVMLCGPRDQDQDWQGLPSATPANRFFGFTHVLDGGWTGDHYCRSWELLGLHAFGPIVNIDDAQPPYENSRRLITAADVGGDARRAHSSVTPGGSSPKAADGSLLFDPVWRYLYTHDVDAVGEASEPDPDCQRVHVQYE</sequence>
<dbReference type="Pfam" id="PF16227">
    <property type="entry name" value="DUF4886"/>
    <property type="match status" value="1"/>
</dbReference>
<organism evidence="3 4">
    <name type="scientific">Roseimaritima ulvae</name>
    <dbReference type="NCBI Taxonomy" id="980254"/>
    <lineage>
        <taxon>Bacteria</taxon>
        <taxon>Pseudomonadati</taxon>
        <taxon>Planctomycetota</taxon>
        <taxon>Planctomycetia</taxon>
        <taxon>Pirellulales</taxon>
        <taxon>Pirellulaceae</taxon>
        <taxon>Roseimaritima</taxon>
    </lineage>
</organism>